<dbReference type="CDD" id="cd00067">
    <property type="entry name" value="GAL4"/>
    <property type="match status" value="1"/>
</dbReference>
<keyword evidence="3" id="KW-0238">DNA-binding</keyword>
<organism evidence="7 8">
    <name type="scientific">Fonsecaea multimorphosa CBS 102226</name>
    <dbReference type="NCBI Taxonomy" id="1442371"/>
    <lineage>
        <taxon>Eukaryota</taxon>
        <taxon>Fungi</taxon>
        <taxon>Dikarya</taxon>
        <taxon>Ascomycota</taxon>
        <taxon>Pezizomycotina</taxon>
        <taxon>Eurotiomycetes</taxon>
        <taxon>Chaetothyriomycetidae</taxon>
        <taxon>Chaetothyriales</taxon>
        <taxon>Herpotrichiellaceae</taxon>
        <taxon>Fonsecaea</taxon>
    </lineage>
</organism>
<evidence type="ECO:0000259" key="6">
    <source>
        <dbReference type="PROSITE" id="PS50048"/>
    </source>
</evidence>
<evidence type="ECO:0000313" key="7">
    <source>
        <dbReference type="EMBL" id="KIX92429.1"/>
    </source>
</evidence>
<dbReference type="Pfam" id="PF04082">
    <property type="entry name" value="Fungal_trans"/>
    <property type="match status" value="1"/>
</dbReference>
<evidence type="ECO:0000256" key="5">
    <source>
        <dbReference type="ARBA" id="ARBA00023242"/>
    </source>
</evidence>
<dbReference type="GO" id="GO:0006351">
    <property type="term" value="P:DNA-templated transcription"/>
    <property type="evidence" value="ECO:0007669"/>
    <property type="project" value="InterPro"/>
</dbReference>
<dbReference type="GO" id="GO:0003677">
    <property type="term" value="F:DNA binding"/>
    <property type="evidence" value="ECO:0007669"/>
    <property type="project" value="UniProtKB-KW"/>
</dbReference>
<dbReference type="Gene3D" id="4.10.240.10">
    <property type="entry name" value="Zn(2)-C6 fungal-type DNA-binding domain"/>
    <property type="match status" value="1"/>
</dbReference>
<dbReference type="InterPro" id="IPR036864">
    <property type="entry name" value="Zn2-C6_fun-type_DNA-bd_sf"/>
</dbReference>
<dbReference type="InterPro" id="IPR052761">
    <property type="entry name" value="Fungal_Detox/Toxin_TFs"/>
</dbReference>
<dbReference type="PROSITE" id="PS50048">
    <property type="entry name" value="ZN2_CY6_FUNGAL_2"/>
    <property type="match status" value="1"/>
</dbReference>
<dbReference type="RefSeq" id="XP_016626552.1">
    <property type="nucleotide sequence ID" value="XM_016782391.1"/>
</dbReference>
<dbReference type="GeneID" id="27717650"/>
<sequence>MADHHSEKVVKVGGLSKRAPRACVSCRSRKVRCDVTRTKIPCTNCRLDSKECSVPASKRRHVGDRILGPSFFDGKQHGPQSPICDAIIDFGDVNGAYSEGNEFTTTNAVVEDDPFNIFGLSGNAGFDIPGSADISNCRGKDVALDEGQDPQADFLAPYPSPTHTILADSHHQSSLPKYITPLKKSLSAEDHHLLQRKGAFDIPDLETRDLLLTTYVKWIYPFAPMLDLEEILSAVASNGNTGTTSLLLFQAMMFAATAYVNIDSHNGSHKKTRGRFYERARLLHDFDVEVDRLIICQAAILLSFWDGDSEGVRDSYYWVGIATLHATSIGLNFDSTSSLSDPKLRRSFKMTWWTLVIRERLLAVALRRPVQNKVFRFHVPTLHSDDFRLKPLLEALEKSLQVHNIGLPELETLASACMALAQLSEYIDKILTVQYTVQRTPSAAGQSATAVSLVPKINASRWVEIMTCGQELQNWYGYLPTEVQQLELENHDIEHGNENEIVRVHKALLAGYYAMTLMTLYRPLLNLSCSNANENKLRSLSMKMVSQAAKSITSIFTKLYTDHLISWLPDTAIAVLEPAVATHLLYSMSEIDAVRQTSFQKFYLCWRILQQLGEVYYLAVTTMSMLNAAAQRLKSLPDIKVAKAAACARLIDAICPSGDDNATAVPFVGVVGDQKKDRSDVTADWSDPKKAGEEPWTQKEVLDTYDHNFDLEANCALGPNTFDQLVCWDAAEEEVWATE</sequence>
<dbReference type="SUPFAM" id="SSF57701">
    <property type="entry name" value="Zn2/Cys6 DNA-binding domain"/>
    <property type="match status" value="1"/>
</dbReference>
<dbReference type="InterPro" id="IPR001138">
    <property type="entry name" value="Zn2Cys6_DnaBD"/>
</dbReference>
<dbReference type="PANTHER" id="PTHR47425">
    <property type="entry name" value="FARB-RELATED"/>
    <property type="match status" value="1"/>
</dbReference>
<dbReference type="GO" id="GO:0000981">
    <property type="term" value="F:DNA-binding transcription factor activity, RNA polymerase II-specific"/>
    <property type="evidence" value="ECO:0007669"/>
    <property type="project" value="InterPro"/>
</dbReference>
<dbReference type="Proteomes" id="UP000053411">
    <property type="component" value="Unassembled WGS sequence"/>
</dbReference>
<evidence type="ECO:0000256" key="3">
    <source>
        <dbReference type="ARBA" id="ARBA00023125"/>
    </source>
</evidence>
<dbReference type="SMART" id="SM00066">
    <property type="entry name" value="GAL4"/>
    <property type="match status" value="1"/>
</dbReference>
<proteinExistence type="predicted"/>
<evidence type="ECO:0000313" key="8">
    <source>
        <dbReference type="Proteomes" id="UP000053411"/>
    </source>
</evidence>
<dbReference type="PROSITE" id="PS00463">
    <property type="entry name" value="ZN2_CY6_FUNGAL_1"/>
    <property type="match status" value="1"/>
</dbReference>
<dbReference type="CDD" id="cd12148">
    <property type="entry name" value="fungal_TF_MHR"/>
    <property type="match status" value="1"/>
</dbReference>
<dbReference type="SMART" id="SM00906">
    <property type="entry name" value="Fungal_trans"/>
    <property type="match status" value="1"/>
</dbReference>
<keyword evidence="5" id="KW-0539">Nucleus</keyword>
<dbReference type="Pfam" id="PF00172">
    <property type="entry name" value="Zn_clus"/>
    <property type="match status" value="1"/>
</dbReference>
<dbReference type="InterPro" id="IPR007219">
    <property type="entry name" value="XnlR_reg_dom"/>
</dbReference>
<dbReference type="AlphaFoldDB" id="A0A0D2JPQ8"/>
<protein>
    <recommendedName>
        <fullName evidence="6">Zn(2)-C6 fungal-type domain-containing protein</fullName>
    </recommendedName>
</protein>
<evidence type="ECO:0000256" key="4">
    <source>
        <dbReference type="ARBA" id="ARBA00023163"/>
    </source>
</evidence>
<reference evidence="7 8" key="1">
    <citation type="submission" date="2015-01" db="EMBL/GenBank/DDBJ databases">
        <title>The Genome Sequence of Fonsecaea multimorphosa CBS 102226.</title>
        <authorList>
            <consortium name="The Broad Institute Genomics Platform"/>
            <person name="Cuomo C."/>
            <person name="de Hoog S."/>
            <person name="Gorbushina A."/>
            <person name="Stielow B."/>
            <person name="Teixiera M."/>
            <person name="Abouelleil A."/>
            <person name="Chapman S.B."/>
            <person name="Priest M."/>
            <person name="Young S.K."/>
            <person name="Wortman J."/>
            <person name="Nusbaum C."/>
            <person name="Birren B."/>
        </authorList>
    </citation>
    <scope>NUCLEOTIDE SEQUENCE [LARGE SCALE GENOMIC DNA]</scope>
    <source>
        <strain evidence="7 8">CBS 102226</strain>
    </source>
</reference>
<keyword evidence="8" id="KW-1185">Reference proteome</keyword>
<evidence type="ECO:0000256" key="1">
    <source>
        <dbReference type="ARBA" id="ARBA00022723"/>
    </source>
</evidence>
<accession>A0A0D2JPQ8</accession>
<keyword evidence="1" id="KW-0479">Metal-binding</keyword>
<dbReference type="OrthoDB" id="4115221at2759"/>
<keyword evidence="2" id="KW-0805">Transcription regulation</keyword>
<keyword evidence="4" id="KW-0804">Transcription</keyword>
<dbReference type="GO" id="GO:0008270">
    <property type="term" value="F:zinc ion binding"/>
    <property type="evidence" value="ECO:0007669"/>
    <property type="project" value="InterPro"/>
</dbReference>
<dbReference type="EMBL" id="KN848105">
    <property type="protein sequence ID" value="KIX92429.1"/>
    <property type="molecule type" value="Genomic_DNA"/>
</dbReference>
<feature type="domain" description="Zn(2)-C6 fungal-type" evidence="6">
    <location>
        <begin position="22"/>
        <end position="54"/>
    </location>
</feature>
<gene>
    <name evidence="7" type="ORF">Z520_11904</name>
</gene>
<dbReference type="STRING" id="1442371.A0A0D2JPQ8"/>
<dbReference type="PANTHER" id="PTHR47425:SF3">
    <property type="entry name" value="ZN(II)2CYS6 TRANSCRIPTION FACTOR (EUROFUNG)"/>
    <property type="match status" value="1"/>
</dbReference>
<dbReference type="VEuPathDB" id="FungiDB:Z520_11904"/>
<name>A0A0D2JPQ8_9EURO</name>
<evidence type="ECO:0000256" key="2">
    <source>
        <dbReference type="ARBA" id="ARBA00023015"/>
    </source>
</evidence>